<dbReference type="GO" id="GO:0006541">
    <property type="term" value="P:glutamine metabolic process"/>
    <property type="evidence" value="ECO:0007669"/>
    <property type="project" value="TreeGrafter"/>
</dbReference>
<dbReference type="PROSITE" id="PS01227">
    <property type="entry name" value="UPF0012"/>
    <property type="match status" value="1"/>
</dbReference>
<dbReference type="SUPFAM" id="SSF56317">
    <property type="entry name" value="Carbon-nitrogen hydrolase"/>
    <property type="match status" value="1"/>
</dbReference>
<dbReference type="InterPro" id="IPR045254">
    <property type="entry name" value="Nit1/2_C-N_Hydrolase"/>
</dbReference>
<organism evidence="4 5">
    <name type="scientific">Desulforamulus putei DSM 12395</name>
    <dbReference type="NCBI Taxonomy" id="1121429"/>
    <lineage>
        <taxon>Bacteria</taxon>
        <taxon>Bacillati</taxon>
        <taxon>Bacillota</taxon>
        <taxon>Clostridia</taxon>
        <taxon>Eubacteriales</taxon>
        <taxon>Peptococcaceae</taxon>
        <taxon>Desulforamulus</taxon>
    </lineage>
</organism>
<dbReference type="CDD" id="cd07572">
    <property type="entry name" value="nit"/>
    <property type="match status" value="1"/>
</dbReference>
<evidence type="ECO:0000313" key="4">
    <source>
        <dbReference type="EMBL" id="SHF06985.1"/>
    </source>
</evidence>
<dbReference type="Gene3D" id="3.60.110.10">
    <property type="entry name" value="Carbon-nitrogen hydrolase"/>
    <property type="match status" value="1"/>
</dbReference>
<dbReference type="InterPro" id="IPR003010">
    <property type="entry name" value="C-N_Hydrolase"/>
</dbReference>
<sequence>MPLNFKLGLCQLPVTAEKIVNLNNARRAVKEAASGGCQLVALPEMFNCPYGNKFFPAYAEEFPAGETINILAHLAREHSVYLVGGSIPEREAENLYNTSFVFGPDGNLLARHRKIHLFDIDIPGGITFKESATLSAGDTVTVFDTPFCRVGVAICYDIRFPELSRTMALMGIHLLVLPAAFNMTTGPAHWELTMRARALDNQIYVAAVSPARDEKADYVAYGHSMVTTPWGDVLVQADEKPAVLTADIDLQYLCRIRQQLPLLKHRRESVYHGIGRGFKEYV</sequence>
<accession>A0A1M4YME1</accession>
<protein>
    <submittedName>
        <fullName evidence="4">Omega-amidase</fullName>
    </submittedName>
</protein>
<dbReference type="InterPro" id="IPR001110">
    <property type="entry name" value="UPF0012_CS"/>
</dbReference>
<feature type="domain" description="CN hydrolase" evidence="3">
    <location>
        <begin position="5"/>
        <end position="250"/>
    </location>
</feature>
<dbReference type="GO" id="GO:0006528">
    <property type="term" value="P:asparagine metabolic process"/>
    <property type="evidence" value="ECO:0007669"/>
    <property type="project" value="TreeGrafter"/>
</dbReference>
<dbReference type="STRING" id="1121429.SAMN02745133_01742"/>
<evidence type="ECO:0000259" key="3">
    <source>
        <dbReference type="PROSITE" id="PS50263"/>
    </source>
</evidence>
<dbReference type="PANTHER" id="PTHR23088:SF30">
    <property type="entry name" value="OMEGA-AMIDASE NIT2"/>
    <property type="match status" value="1"/>
</dbReference>
<name>A0A1M4YME1_9FIRM</name>
<gene>
    <name evidence="4" type="ORF">SAMN02745133_01742</name>
</gene>
<dbReference type="GO" id="GO:0050152">
    <property type="term" value="F:omega-amidase activity"/>
    <property type="evidence" value="ECO:0007669"/>
    <property type="project" value="TreeGrafter"/>
</dbReference>
<dbReference type="InterPro" id="IPR036526">
    <property type="entry name" value="C-N_Hydrolase_sf"/>
</dbReference>
<reference evidence="5" key="1">
    <citation type="submission" date="2016-11" db="EMBL/GenBank/DDBJ databases">
        <authorList>
            <person name="Varghese N."/>
            <person name="Submissions S."/>
        </authorList>
    </citation>
    <scope>NUCLEOTIDE SEQUENCE [LARGE SCALE GENOMIC DNA]</scope>
    <source>
        <strain evidence="5">DSM 12395</strain>
    </source>
</reference>
<evidence type="ECO:0000256" key="2">
    <source>
        <dbReference type="ARBA" id="ARBA00022801"/>
    </source>
</evidence>
<evidence type="ECO:0000256" key="1">
    <source>
        <dbReference type="ARBA" id="ARBA00010613"/>
    </source>
</evidence>
<dbReference type="AlphaFoldDB" id="A0A1M4YME1"/>
<dbReference type="EMBL" id="FQUY01000011">
    <property type="protein sequence ID" value="SHF06985.1"/>
    <property type="molecule type" value="Genomic_DNA"/>
</dbReference>
<proteinExistence type="inferred from homology"/>
<dbReference type="Pfam" id="PF00795">
    <property type="entry name" value="CN_hydrolase"/>
    <property type="match status" value="1"/>
</dbReference>
<dbReference type="Proteomes" id="UP000184148">
    <property type="component" value="Unassembled WGS sequence"/>
</dbReference>
<dbReference type="OrthoDB" id="9811121at2"/>
<keyword evidence="2" id="KW-0378">Hydrolase</keyword>
<dbReference type="FunFam" id="3.60.110.10:FF:000002">
    <property type="entry name" value="Nitrilase family member 2"/>
    <property type="match status" value="1"/>
</dbReference>
<dbReference type="RefSeq" id="WP_073238754.1">
    <property type="nucleotide sequence ID" value="NZ_FQUY01000011.1"/>
</dbReference>
<dbReference type="PROSITE" id="PS50263">
    <property type="entry name" value="CN_HYDROLASE"/>
    <property type="match status" value="1"/>
</dbReference>
<comment type="similarity">
    <text evidence="1">Belongs to the carbon-nitrogen hydrolase superfamily. NIT1/NIT2 family.</text>
</comment>
<evidence type="ECO:0000313" key="5">
    <source>
        <dbReference type="Proteomes" id="UP000184148"/>
    </source>
</evidence>
<dbReference type="PANTHER" id="PTHR23088">
    <property type="entry name" value="NITRILASE-RELATED"/>
    <property type="match status" value="1"/>
</dbReference>
<keyword evidence="5" id="KW-1185">Reference proteome</keyword>
<dbReference type="GO" id="GO:0006107">
    <property type="term" value="P:oxaloacetate metabolic process"/>
    <property type="evidence" value="ECO:0007669"/>
    <property type="project" value="TreeGrafter"/>
</dbReference>